<evidence type="ECO:0000313" key="4">
    <source>
        <dbReference type="EMBL" id="KAK7243294.1"/>
    </source>
</evidence>
<dbReference type="InterPro" id="IPR044289">
    <property type="entry name" value="ATL67-70"/>
</dbReference>
<evidence type="ECO:0000313" key="5">
    <source>
        <dbReference type="Proteomes" id="UP001372338"/>
    </source>
</evidence>
<dbReference type="Gene3D" id="3.30.40.10">
    <property type="entry name" value="Zinc/RING finger domain, C3HC4 (zinc finger)"/>
    <property type="match status" value="1"/>
</dbReference>
<organism evidence="4 5">
    <name type="scientific">Crotalaria pallida</name>
    <name type="common">Smooth rattlebox</name>
    <name type="synonym">Crotalaria striata</name>
    <dbReference type="NCBI Taxonomy" id="3830"/>
    <lineage>
        <taxon>Eukaryota</taxon>
        <taxon>Viridiplantae</taxon>
        <taxon>Streptophyta</taxon>
        <taxon>Embryophyta</taxon>
        <taxon>Tracheophyta</taxon>
        <taxon>Spermatophyta</taxon>
        <taxon>Magnoliopsida</taxon>
        <taxon>eudicotyledons</taxon>
        <taxon>Gunneridae</taxon>
        <taxon>Pentapetalae</taxon>
        <taxon>rosids</taxon>
        <taxon>fabids</taxon>
        <taxon>Fabales</taxon>
        <taxon>Fabaceae</taxon>
        <taxon>Papilionoideae</taxon>
        <taxon>50 kb inversion clade</taxon>
        <taxon>genistoids sensu lato</taxon>
        <taxon>core genistoids</taxon>
        <taxon>Crotalarieae</taxon>
        <taxon>Crotalaria</taxon>
    </lineage>
</organism>
<feature type="transmembrane region" description="Helical" evidence="2">
    <location>
        <begin position="29"/>
        <end position="54"/>
    </location>
</feature>
<protein>
    <recommendedName>
        <fullName evidence="3">RING-type domain-containing protein</fullName>
    </recommendedName>
</protein>
<proteinExistence type="predicted"/>
<dbReference type="SMART" id="SM00184">
    <property type="entry name" value="RING"/>
    <property type="match status" value="1"/>
</dbReference>
<gene>
    <name evidence="4" type="ORF">RIF29_38087</name>
</gene>
<reference evidence="4 5" key="1">
    <citation type="submission" date="2024-01" db="EMBL/GenBank/DDBJ databases">
        <title>The genomes of 5 underutilized Papilionoideae crops provide insights into root nodulation and disease resistanc.</title>
        <authorList>
            <person name="Yuan L."/>
        </authorList>
    </citation>
    <scope>NUCLEOTIDE SEQUENCE [LARGE SCALE GENOMIC DNA]</scope>
    <source>
        <strain evidence="4">ZHUSHIDOU_FW_LH</strain>
        <tissue evidence="4">Leaf</tissue>
    </source>
</reference>
<dbReference type="GO" id="GO:0008270">
    <property type="term" value="F:zinc ion binding"/>
    <property type="evidence" value="ECO:0007669"/>
    <property type="project" value="UniProtKB-KW"/>
</dbReference>
<dbReference type="Proteomes" id="UP001372338">
    <property type="component" value="Unassembled WGS sequence"/>
</dbReference>
<accession>A0AAN9DYZ1</accession>
<dbReference type="PROSITE" id="PS50089">
    <property type="entry name" value="ZF_RING_2"/>
    <property type="match status" value="1"/>
</dbReference>
<dbReference type="InterPro" id="IPR001841">
    <property type="entry name" value="Znf_RING"/>
</dbReference>
<keyword evidence="1" id="KW-0479">Metal-binding</keyword>
<feature type="domain" description="RING-type" evidence="3">
    <location>
        <begin position="106"/>
        <end position="148"/>
    </location>
</feature>
<dbReference type="PANTHER" id="PTHR46592:SF5">
    <property type="entry name" value="ANAPHASE-PROMOTING COMPLEX SUBUNIT 11 RING-H2 FINGER PROTEIN"/>
    <property type="match status" value="1"/>
</dbReference>
<sequence length="156" mass="17855">MSSPPSSSIPATITTQSYITTEDDGSDPFATLFILFIFCTLFIRLCLICISTYYRDHGLNPTTLTNVDEDDNLSTGLPINIIKSYHTFHYSKSIIAIRNREHDMTCSICISDYKESETLRMMPKCCHYFHRDCLDTWLKVKGSCPICRYSPMELPV</sequence>
<keyword evidence="1" id="KW-0862">Zinc</keyword>
<dbReference type="PANTHER" id="PTHR46592">
    <property type="entry name" value="RING-H2 FINGER PROTEIN ATL67"/>
    <property type="match status" value="1"/>
</dbReference>
<comment type="caution">
    <text evidence="4">The sequence shown here is derived from an EMBL/GenBank/DDBJ whole genome shotgun (WGS) entry which is preliminary data.</text>
</comment>
<evidence type="ECO:0000256" key="2">
    <source>
        <dbReference type="SAM" id="Phobius"/>
    </source>
</evidence>
<keyword evidence="1" id="KW-0863">Zinc-finger</keyword>
<name>A0AAN9DYZ1_CROPI</name>
<dbReference type="GO" id="GO:0016567">
    <property type="term" value="P:protein ubiquitination"/>
    <property type="evidence" value="ECO:0007669"/>
    <property type="project" value="InterPro"/>
</dbReference>
<dbReference type="GO" id="GO:0016740">
    <property type="term" value="F:transferase activity"/>
    <property type="evidence" value="ECO:0007669"/>
    <property type="project" value="InterPro"/>
</dbReference>
<dbReference type="SUPFAM" id="SSF57850">
    <property type="entry name" value="RING/U-box"/>
    <property type="match status" value="1"/>
</dbReference>
<dbReference type="Pfam" id="PF13639">
    <property type="entry name" value="zf-RING_2"/>
    <property type="match status" value="1"/>
</dbReference>
<keyword evidence="5" id="KW-1185">Reference proteome</keyword>
<evidence type="ECO:0000256" key="1">
    <source>
        <dbReference type="PROSITE-ProRule" id="PRU00175"/>
    </source>
</evidence>
<keyword evidence="2" id="KW-0472">Membrane</keyword>
<keyword evidence="2" id="KW-1133">Transmembrane helix</keyword>
<dbReference type="InterPro" id="IPR013083">
    <property type="entry name" value="Znf_RING/FYVE/PHD"/>
</dbReference>
<keyword evidence="2" id="KW-0812">Transmembrane</keyword>
<dbReference type="EMBL" id="JAYWIO010000008">
    <property type="protein sequence ID" value="KAK7243294.1"/>
    <property type="molecule type" value="Genomic_DNA"/>
</dbReference>
<evidence type="ECO:0000259" key="3">
    <source>
        <dbReference type="PROSITE" id="PS50089"/>
    </source>
</evidence>
<dbReference type="AlphaFoldDB" id="A0AAN9DYZ1"/>